<evidence type="ECO:0000313" key="2">
    <source>
        <dbReference type="EMBL" id="GBP50356.1"/>
    </source>
</evidence>
<comment type="caution">
    <text evidence="2">The sequence shown here is derived from an EMBL/GenBank/DDBJ whole genome shotgun (WGS) entry which is preliminary data.</text>
</comment>
<name>A0A4C1WFY1_EUMVA</name>
<dbReference type="Proteomes" id="UP000299102">
    <property type="component" value="Unassembled WGS sequence"/>
</dbReference>
<gene>
    <name evidence="2" type="ORF">EVAR_32601_1</name>
</gene>
<reference evidence="2 3" key="1">
    <citation type="journal article" date="2019" name="Commun. Biol.">
        <title>The bagworm genome reveals a unique fibroin gene that provides high tensile strength.</title>
        <authorList>
            <person name="Kono N."/>
            <person name="Nakamura H."/>
            <person name="Ohtoshi R."/>
            <person name="Tomita M."/>
            <person name="Numata K."/>
            <person name="Arakawa K."/>
        </authorList>
    </citation>
    <scope>NUCLEOTIDE SEQUENCE [LARGE SCALE GENOMIC DNA]</scope>
</reference>
<dbReference type="AlphaFoldDB" id="A0A4C1WFY1"/>
<feature type="region of interest" description="Disordered" evidence="1">
    <location>
        <begin position="48"/>
        <end position="83"/>
    </location>
</feature>
<dbReference type="EMBL" id="BGZK01000564">
    <property type="protein sequence ID" value="GBP50356.1"/>
    <property type="molecule type" value="Genomic_DNA"/>
</dbReference>
<dbReference type="OrthoDB" id="410104at2759"/>
<proteinExistence type="predicted"/>
<protein>
    <recommendedName>
        <fullName evidence="4">Craniofacial development protein 2</fullName>
    </recommendedName>
</protein>
<evidence type="ECO:0008006" key="4">
    <source>
        <dbReference type="Google" id="ProtNLM"/>
    </source>
</evidence>
<accession>A0A4C1WFY1</accession>
<evidence type="ECO:0000313" key="3">
    <source>
        <dbReference type="Proteomes" id="UP000299102"/>
    </source>
</evidence>
<keyword evidence="3" id="KW-1185">Reference proteome</keyword>
<evidence type="ECO:0000256" key="1">
    <source>
        <dbReference type="SAM" id="MobiDB-lite"/>
    </source>
</evidence>
<organism evidence="2 3">
    <name type="scientific">Eumeta variegata</name>
    <name type="common">Bagworm moth</name>
    <name type="synonym">Eumeta japonica</name>
    <dbReference type="NCBI Taxonomy" id="151549"/>
    <lineage>
        <taxon>Eukaryota</taxon>
        <taxon>Metazoa</taxon>
        <taxon>Ecdysozoa</taxon>
        <taxon>Arthropoda</taxon>
        <taxon>Hexapoda</taxon>
        <taxon>Insecta</taxon>
        <taxon>Pterygota</taxon>
        <taxon>Neoptera</taxon>
        <taxon>Endopterygota</taxon>
        <taxon>Lepidoptera</taxon>
        <taxon>Glossata</taxon>
        <taxon>Ditrysia</taxon>
        <taxon>Tineoidea</taxon>
        <taxon>Psychidae</taxon>
        <taxon>Oiketicinae</taxon>
        <taxon>Eumeta</taxon>
    </lineage>
</organism>
<sequence length="110" mass="12231">MIKGKVVVMGDFNAKVGYTETDYYPVMGKHGHGVRNKRDPFRHVASHRGAGLSARKMPDKHKSGASAVHPDRGVVMGQHTERITDEGLLTGTRLCCGARGRRPRRRPSRR</sequence>